<name>A0A0C4DLH5_MAGP6</name>
<feature type="region of interest" description="Disordered" evidence="1">
    <location>
        <begin position="1"/>
        <end position="20"/>
    </location>
</feature>
<keyword evidence="4" id="KW-1185">Reference proteome</keyword>
<dbReference type="AlphaFoldDB" id="A0A0C4DLH5"/>
<dbReference type="Proteomes" id="UP000011715">
    <property type="component" value="Unassembled WGS sequence"/>
</dbReference>
<reference evidence="3" key="5">
    <citation type="submission" date="2015-06" db="UniProtKB">
        <authorList>
            <consortium name="EnsemblFungi"/>
        </authorList>
    </citation>
    <scope>IDENTIFICATION</scope>
    <source>
        <strain evidence="3">ATCC 64411</strain>
    </source>
</reference>
<organism evidence="3 4">
    <name type="scientific">Magnaporthiopsis poae (strain ATCC 64411 / 73-15)</name>
    <name type="common">Kentucky bluegrass fungus</name>
    <name type="synonym">Magnaporthe poae</name>
    <dbReference type="NCBI Taxonomy" id="644358"/>
    <lineage>
        <taxon>Eukaryota</taxon>
        <taxon>Fungi</taxon>
        <taxon>Dikarya</taxon>
        <taxon>Ascomycota</taxon>
        <taxon>Pezizomycotina</taxon>
        <taxon>Sordariomycetes</taxon>
        <taxon>Sordariomycetidae</taxon>
        <taxon>Magnaporthales</taxon>
        <taxon>Magnaporthaceae</taxon>
        <taxon>Magnaporthiopsis</taxon>
    </lineage>
</organism>
<protein>
    <submittedName>
        <fullName evidence="2 3">Uncharacterized protein</fullName>
    </submittedName>
</protein>
<dbReference type="eggNOG" id="ENOG502RMMR">
    <property type="taxonomic scope" value="Eukaryota"/>
</dbReference>
<dbReference type="EnsemblFungi" id="MAPG_00618T0">
    <property type="protein sequence ID" value="MAPG_00618T0"/>
    <property type="gene ID" value="MAPG_00618"/>
</dbReference>
<dbReference type="OrthoDB" id="5225524at2759"/>
<evidence type="ECO:0000256" key="1">
    <source>
        <dbReference type="SAM" id="MobiDB-lite"/>
    </source>
</evidence>
<evidence type="ECO:0000313" key="2">
    <source>
        <dbReference type="EMBL" id="KLU81532.1"/>
    </source>
</evidence>
<dbReference type="STRING" id="644358.A0A0C4DLH5"/>
<reference evidence="4" key="2">
    <citation type="submission" date="2010-05" db="EMBL/GenBank/DDBJ databases">
        <title>The genome sequence of Magnaporthe poae strain ATCC 64411.</title>
        <authorList>
            <person name="Ma L.-J."/>
            <person name="Dead R."/>
            <person name="Young S."/>
            <person name="Zeng Q."/>
            <person name="Koehrsen M."/>
            <person name="Alvarado L."/>
            <person name="Berlin A."/>
            <person name="Chapman S.B."/>
            <person name="Chen Z."/>
            <person name="Freedman E."/>
            <person name="Gellesch M."/>
            <person name="Goldberg J."/>
            <person name="Griggs A."/>
            <person name="Gujja S."/>
            <person name="Heilman E.R."/>
            <person name="Heiman D."/>
            <person name="Hepburn T."/>
            <person name="Howarth C."/>
            <person name="Jen D."/>
            <person name="Larson L."/>
            <person name="Mehta T."/>
            <person name="Neiman D."/>
            <person name="Pearson M."/>
            <person name="Roberts A."/>
            <person name="Saif S."/>
            <person name="Shea T."/>
            <person name="Shenoy N."/>
            <person name="Sisk P."/>
            <person name="Stolte C."/>
            <person name="Sykes S."/>
            <person name="Walk T."/>
            <person name="White J."/>
            <person name="Yandava C."/>
            <person name="Haas B."/>
            <person name="Nusbaum C."/>
            <person name="Birren B."/>
        </authorList>
    </citation>
    <scope>NUCLEOTIDE SEQUENCE [LARGE SCALE GENOMIC DNA]</scope>
    <source>
        <strain evidence="4">ATCC 64411 / 73-15</strain>
    </source>
</reference>
<dbReference type="VEuPathDB" id="FungiDB:MAPG_00618"/>
<proteinExistence type="predicted"/>
<dbReference type="OMA" id="QHANKLE"/>
<gene>
    <name evidence="2" type="ORF">MAPG_00618</name>
</gene>
<accession>A0A0C4DLH5</accession>
<evidence type="ECO:0000313" key="4">
    <source>
        <dbReference type="Proteomes" id="UP000011715"/>
    </source>
</evidence>
<evidence type="ECO:0000313" key="3">
    <source>
        <dbReference type="EnsemblFungi" id="MAPG_00618T0"/>
    </source>
</evidence>
<reference evidence="3" key="4">
    <citation type="journal article" date="2015" name="G3 (Bethesda)">
        <title>Genome sequences of three phytopathogenic species of the Magnaporthaceae family of fungi.</title>
        <authorList>
            <person name="Okagaki L.H."/>
            <person name="Nunes C.C."/>
            <person name="Sailsbery J."/>
            <person name="Clay B."/>
            <person name="Brown D."/>
            <person name="John T."/>
            <person name="Oh Y."/>
            <person name="Young N."/>
            <person name="Fitzgerald M."/>
            <person name="Haas B.J."/>
            <person name="Zeng Q."/>
            <person name="Young S."/>
            <person name="Adiconis X."/>
            <person name="Fan L."/>
            <person name="Levin J.Z."/>
            <person name="Mitchell T.K."/>
            <person name="Okubara P.A."/>
            <person name="Farman M.L."/>
            <person name="Kohn L.M."/>
            <person name="Birren B."/>
            <person name="Ma L.-J."/>
            <person name="Dean R.A."/>
        </authorList>
    </citation>
    <scope>NUCLEOTIDE SEQUENCE</scope>
    <source>
        <strain evidence="3">ATCC 64411 / 73-15</strain>
    </source>
</reference>
<reference evidence="2" key="1">
    <citation type="submission" date="2010-05" db="EMBL/GenBank/DDBJ databases">
        <title>The Genome Sequence of Magnaporthe poae strain ATCC 64411.</title>
        <authorList>
            <consortium name="The Broad Institute Genome Sequencing Platform"/>
            <consortium name="Broad Institute Genome Sequencing Center for Infectious Disease"/>
            <person name="Ma L.-J."/>
            <person name="Dead R."/>
            <person name="Young S."/>
            <person name="Zeng Q."/>
            <person name="Koehrsen M."/>
            <person name="Alvarado L."/>
            <person name="Berlin A."/>
            <person name="Chapman S.B."/>
            <person name="Chen Z."/>
            <person name="Freedman E."/>
            <person name="Gellesch M."/>
            <person name="Goldberg J."/>
            <person name="Griggs A."/>
            <person name="Gujja S."/>
            <person name="Heilman E.R."/>
            <person name="Heiman D."/>
            <person name="Hepburn T."/>
            <person name="Howarth C."/>
            <person name="Jen D."/>
            <person name="Larson L."/>
            <person name="Mehta T."/>
            <person name="Neiman D."/>
            <person name="Pearson M."/>
            <person name="Roberts A."/>
            <person name="Saif S."/>
            <person name="Shea T."/>
            <person name="Shenoy N."/>
            <person name="Sisk P."/>
            <person name="Stolte C."/>
            <person name="Sykes S."/>
            <person name="Walk T."/>
            <person name="White J."/>
            <person name="Yandava C."/>
            <person name="Haas B."/>
            <person name="Nusbaum C."/>
            <person name="Birren B."/>
        </authorList>
    </citation>
    <scope>NUCLEOTIDE SEQUENCE</scope>
    <source>
        <strain evidence="2">ATCC 64411</strain>
    </source>
</reference>
<reference evidence="2" key="3">
    <citation type="submission" date="2011-03" db="EMBL/GenBank/DDBJ databases">
        <title>Annotation of Magnaporthe poae ATCC 64411.</title>
        <authorList>
            <person name="Ma L.-J."/>
            <person name="Dead R."/>
            <person name="Young S.K."/>
            <person name="Zeng Q."/>
            <person name="Gargeya S."/>
            <person name="Fitzgerald M."/>
            <person name="Haas B."/>
            <person name="Abouelleil A."/>
            <person name="Alvarado L."/>
            <person name="Arachchi H.M."/>
            <person name="Berlin A."/>
            <person name="Brown A."/>
            <person name="Chapman S.B."/>
            <person name="Chen Z."/>
            <person name="Dunbar C."/>
            <person name="Freedman E."/>
            <person name="Gearin G."/>
            <person name="Gellesch M."/>
            <person name="Goldberg J."/>
            <person name="Griggs A."/>
            <person name="Gujja S."/>
            <person name="Heiman D."/>
            <person name="Howarth C."/>
            <person name="Larson L."/>
            <person name="Lui A."/>
            <person name="MacDonald P.J.P."/>
            <person name="Mehta T."/>
            <person name="Montmayeur A."/>
            <person name="Murphy C."/>
            <person name="Neiman D."/>
            <person name="Pearson M."/>
            <person name="Priest M."/>
            <person name="Roberts A."/>
            <person name="Saif S."/>
            <person name="Shea T."/>
            <person name="Shenoy N."/>
            <person name="Sisk P."/>
            <person name="Stolte C."/>
            <person name="Sykes S."/>
            <person name="Yandava C."/>
            <person name="Wortman J."/>
            <person name="Nusbaum C."/>
            <person name="Birren B."/>
        </authorList>
    </citation>
    <scope>NUCLEOTIDE SEQUENCE</scope>
    <source>
        <strain evidence="2">ATCC 64411</strain>
    </source>
</reference>
<dbReference type="EMBL" id="ADBL01000149">
    <property type="status" value="NOT_ANNOTATED_CDS"/>
    <property type="molecule type" value="Genomic_DNA"/>
</dbReference>
<dbReference type="EMBL" id="GL876966">
    <property type="protein sequence ID" value="KLU81532.1"/>
    <property type="molecule type" value="Genomic_DNA"/>
</dbReference>
<sequence length="208" mass="23689">MDPPPPPPAKERAHPADGSQSIDVVFLPKLTHIDPVIFVLAQEDFTQPAAQPARDRVERVKRLLEGIDAYTSEVRRNFHHLVRQEKRRIEKRSLLHKQPETPGGEMEPELPLDETRGIMAAMGAPIDRKTKYKLDGTARELELWKKFHGEEEPSNRENSLQQLGLVAEEGAHHIDEFLMHMANMRAKWEAILEREEIAMEGFVGAGRA</sequence>